<reference evidence="5 6" key="1">
    <citation type="submission" date="2020-04" db="EMBL/GenBank/DDBJ databases">
        <authorList>
            <person name="Liu S."/>
        </authorList>
    </citation>
    <scope>NUCLEOTIDE SEQUENCE [LARGE SCALE GENOMIC DNA]</scope>
    <source>
        <strain evidence="5 6">CGMCC 1.15091</strain>
    </source>
</reference>
<dbReference type="EMBL" id="JAAZSR010000209">
    <property type="protein sequence ID" value="NKX51328.1"/>
    <property type="molecule type" value="Genomic_DNA"/>
</dbReference>
<dbReference type="SUPFAM" id="SSF50891">
    <property type="entry name" value="Cyclophilin-like"/>
    <property type="match status" value="1"/>
</dbReference>
<accession>A0ABX1JPT1</accession>
<gene>
    <name evidence="5" type="ORF">HER39_12270</name>
</gene>
<keyword evidence="3" id="KW-0067">ATP-binding</keyword>
<comment type="caution">
    <text evidence="5">The sequence shown here is derived from an EMBL/GenBank/DDBJ whole genome shotgun (WGS) entry which is preliminary data.</text>
</comment>
<evidence type="ECO:0000256" key="1">
    <source>
        <dbReference type="ARBA" id="ARBA00022741"/>
    </source>
</evidence>
<dbReference type="InterPro" id="IPR029000">
    <property type="entry name" value="Cyclophilin-like_dom_sf"/>
</dbReference>
<dbReference type="Proteomes" id="UP000523795">
    <property type="component" value="Unassembled WGS sequence"/>
</dbReference>
<keyword evidence="1" id="KW-0547">Nucleotide-binding</keyword>
<dbReference type="InterPro" id="IPR052708">
    <property type="entry name" value="PxpC"/>
</dbReference>
<keyword evidence="2" id="KW-0378">Hydrolase</keyword>
<dbReference type="SMART" id="SM00797">
    <property type="entry name" value="AHS2"/>
    <property type="match status" value="1"/>
</dbReference>
<dbReference type="PANTHER" id="PTHR43309:SF3">
    <property type="entry name" value="5-OXOPROLINASE SUBUNIT C"/>
    <property type="match status" value="1"/>
</dbReference>
<dbReference type="Gene3D" id="2.40.100.10">
    <property type="entry name" value="Cyclophilin-like"/>
    <property type="match status" value="1"/>
</dbReference>
<proteinExistence type="predicted"/>
<dbReference type="NCBIfam" id="TIGR00724">
    <property type="entry name" value="urea_amlyse_rel"/>
    <property type="match status" value="1"/>
</dbReference>
<evidence type="ECO:0000256" key="2">
    <source>
        <dbReference type="ARBA" id="ARBA00022801"/>
    </source>
</evidence>
<evidence type="ECO:0000256" key="3">
    <source>
        <dbReference type="ARBA" id="ARBA00022840"/>
    </source>
</evidence>
<evidence type="ECO:0000259" key="4">
    <source>
        <dbReference type="SMART" id="SM00797"/>
    </source>
</evidence>
<evidence type="ECO:0000313" key="6">
    <source>
        <dbReference type="Proteomes" id="UP000523795"/>
    </source>
</evidence>
<feature type="domain" description="Carboxyltransferase" evidence="4">
    <location>
        <begin position="23"/>
        <end position="287"/>
    </location>
</feature>
<organism evidence="5 6">
    <name type="scientific">Arthrobacter deserti</name>
    <dbReference type="NCBI Taxonomy" id="1742687"/>
    <lineage>
        <taxon>Bacteria</taxon>
        <taxon>Bacillati</taxon>
        <taxon>Actinomycetota</taxon>
        <taxon>Actinomycetes</taxon>
        <taxon>Micrococcales</taxon>
        <taxon>Micrococcaceae</taxon>
        <taxon>Arthrobacter</taxon>
    </lineage>
</organism>
<protein>
    <submittedName>
        <fullName evidence="5">Biotin-dependent carboxyltransferase family protein</fullName>
    </submittedName>
</protein>
<keyword evidence="6" id="KW-1185">Reference proteome</keyword>
<dbReference type="PANTHER" id="PTHR43309">
    <property type="entry name" value="5-OXOPROLINASE SUBUNIT C"/>
    <property type="match status" value="1"/>
</dbReference>
<dbReference type="InterPro" id="IPR003778">
    <property type="entry name" value="CT_A_B"/>
</dbReference>
<evidence type="ECO:0000313" key="5">
    <source>
        <dbReference type="EMBL" id="NKX51328.1"/>
    </source>
</evidence>
<sequence>MITVVKTGAQLLVEDLGRPGHAAMGLSPSGALDARALRLANRLVGNAPGAAGLELLLGGAELEFGSDAVVAVAGALGPVSVAGAAAGEQAAEPGTGRALAVRAGARLRIGPARAGLRYYLAVAGGIEADPLMGSRSADLLSGLGPAPLRPGGVLALGRPPGPPDAAWIPAAVPPAGRICVRVQPGPRLDWFAPGCWQRLPGRDWAVSPESNRVGVRLLGRPLERSVQGELPSEGMVTGAVQVPPSGQPTVFLADHPVTGGYPVPAVVVPADLPLLAQARPGQPVRFLG</sequence>
<dbReference type="Pfam" id="PF02626">
    <property type="entry name" value="CT_A_B"/>
    <property type="match status" value="1"/>
</dbReference>
<name>A0ABX1JPT1_9MICC</name>